<dbReference type="AlphaFoldDB" id="A0A0K2SPE9"/>
<keyword evidence="3" id="KW-1185">Reference proteome</keyword>
<keyword evidence="1" id="KW-0732">Signal</keyword>
<evidence type="ECO:0000313" key="3">
    <source>
        <dbReference type="Proteomes" id="UP000065807"/>
    </source>
</evidence>
<evidence type="ECO:0000313" key="2">
    <source>
        <dbReference type="EMBL" id="BAS28877.1"/>
    </source>
</evidence>
<feature type="chain" id="PRO_5005487139" evidence="1">
    <location>
        <begin position="27"/>
        <end position="313"/>
    </location>
</feature>
<gene>
    <name evidence="2" type="ORF">LIP_3048</name>
</gene>
<dbReference type="OrthoDB" id="581815at2"/>
<dbReference type="Proteomes" id="UP000065807">
    <property type="component" value="Chromosome"/>
</dbReference>
<dbReference type="EMBL" id="AP014924">
    <property type="protein sequence ID" value="BAS28877.1"/>
    <property type="molecule type" value="Genomic_DNA"/>
</dbReference>
<reference evidence="3" key="1">
    <citation type="submission" date="2015-07" db="EMBL/GenBank/DDBJ databases">
        <title>Complete genome sequence and phylogenetic analysis of Limnochorda pilosa.</title>
        <authorList>
            <person name="Watanabe M."/>
            <person name="Kojima H."/>
            <person name="Fukui M."/>
        </authorList>
    </citation>
    <scope>NUCLEOTIDE SEQUENCE [LARGE SCALE GENOMIC DNA]</scope>
    <source>
        <strain evidence="3">HC45</strain>
    </source>
</reference>
<feature type="signal peptide" evidence="1">
    <location>
        <begin position="1"/>
        <end position="26"/>
    </location>
</feature>
<organism evidence="2 3">
    <name type="scientific">Limnochorda pilosa</name>
    <dbReference type="NCBI Taxonomy" id="1555112"/>
    <lineage>
        <taxon>Bacteria</taxon>
        <taxon>Bacillati</taxon>
        <taxon>Bacillota</taxon>
        <taxon>Limnochordia</taxon>
        <taxon>Limnochordales</taxon>
        <taxon>Limnochordaceae</taxon>
        <taxon>Limnochorda</taxon>
    </lineage>
</organism>
<proteinExistence type="predicted"/>
<protein>
    <submittedName>
        <fullName evidence="2">Uncharacterized protein</fullName>
    </submittedName>
</protein>
<sequence>MARLRYRSLATLLALWLLAGMAPAGAQQGTPLARLEALEVAAYGEVHQGSLLARVERVETDLLGSTQSGPLLDRLSRLNGLFYAPGRDGTSLMMRLNAAEWVLLGRQAAGAVEPRIRALEEVIMGEAQQGSILQRLAGIAQVIWPDGKVGVAQRRIPAGTRVTIRLDAEVNSGKAKVGNTIPFTVVKDVTLDGDLVILSGAGGKATVSEVQAAGALGRSGKVALDFGTVPAFDGTPVGLGLTERTSQSGSEELAAAAGLTGVLLVGSAATVVLAPLGLAAGALIQGQNVVVPSGTEMVVEVTDAVPVAALQGL</sequence>
<reference evidence="3" key="2">
    <citation type="journal article" date="2016" name="Int. J. Syst. Evol. Microbiol.">
        <title>Complete genome sequence and cell structure of Limnochorda pilosa, a Gram-negative spore-former within the phylum Firmicutes.</title>
        <authorList>
            <person name="Watanabe M."/>
            <person name="Kojima H."/>
            <person name="Fukui M."/>
        </authorList>
    </citation>
    <scope>NUCLEOTIDE SEQUENCE [LARGE SCALE GENOMIC DNA]</scope>
    <source>
        <strain evidence="3">HC45</strain>
    </source>
</reference>
<dbReference type="STRING" id="1555112.LIP_3048"/>
<dbReference type="RefSeq" id="WP_068139856.1">
    <property type="nucleotide sequence ID" value="NZ_AP014924.1"/>
</dbReference>
<accession>A0A0K2SPE9</accession>
<name>A0A0K2SPE9_LIMPI</name>
<evidence type="ECO:0000256" key="1">
    <source>
        <dbReference type="SAM" id="SignalP"/>
    </source>
</evidence>
<dbReference type="KEGG" id="lpil:LIP_3048"/>